<dbReference type="Gene3D" id="3.40.50.1820">
    <property type="entry name" value="alpha/beta hydrolase"/>
    <property type="match status" value="1"/>
</dbReference>
<proteinExistence type="inferred from homology"/>
<organism evidence="8 9">
    <name type="scientific">Eumeta variegata</name>
    <name type="common">Bagworm moth</name>
    <name type="synonym">Eumeta japonica</name>
    <dbReference type="NCBI Taxonomy" id="151549"/>
    <lineage>
        <taxon>Eukaryota</taxon>
        <taxon>Metazoa</taxon>
        <taxon>Ecdysozoa</taxon>
        <taxon>Arthropoda</taxon>
        <taxon>Hexapoda</taxon>
        <taxon>Insecta</taxon>
        <taxon>Pterygota</taxon>
        <taxon>Neoptera</taxon>
        <taxon>Endopterygota</taxon>
        <taxon>Lepidoptera</taxon>
        <taxon>Glossata</taxon>
        <taxon>Ditrysia</taxon>
        <taxon>Tineoidea</taxon>
        <taxon>Psychidae</taxon>
        <taxon>Oiketicinae</taxon>
        <taxon>Eumeta</taxon>
    </lineage>
</organism>
<dbReference type="OrthoDB" id="10262375at2759"/>
<evidence type="ECO:0000256" key="6">
    <source>
        <dbReference type="RuleBase" id="RU361235"/>
    </source>
</evidence>
<keyword evidence="4" id="KW-1015">Disulfide bond</keyword>
<dbReference type="STRING" id="151549.A0A4C1UJ17"/>
<evidence type="ECO:0000313" key="8">
    <source>
        <dbReference type="EMBL" id="GBP26415.1"/>
    </source>
</evidence>
<evidence type="ECO:0000256" key="2">
    <source>
        <dbReference type="ARBA" id="ARBA00022487"/>
    </source>
</evidence>
<dbReference type="InterPro" id="IPR019826">
    <property type="entry name" value="Carboxylesterase_B_AS"/>
</dbReference>
<accession>A0A4C1UJ17</accession>
<evidence type="ECO:0000256" key="1">
    <source>
        <dbReference type="ARBA" id="ARBA00005964"/>
    </source>
</evidence>
<dbReference type="EC" id="3.1.1.-" evidence="6"/>
<dbReference type="Proteomes" id="UP000299102">
    <property type="component" value="Unassembled WGS sequence"/>
</dbReference>
<evidence type="ECO:0000256" key="3">
    <source>
        <dbReference type="ARBA" id="ARBA00022801"/>
    </source>
</evidence>
<feature type="domain" description="Carboxylesterase type B" evidence="7">
    <location>
        <begin position="56"/>
        <end position="571"/>
    </location>
</feature>
<dbReference type="PROSITE" id="PS00122">
    <property type="entry name" value="CARBOXYLESTERASE_B_1"/>
    <property type="match status" value="1"/>
</dbReference>
<dbReference type="GO" id="GO:0052689">
    <property type="term" value="F:carboxylic ester hydrolase activity"/>
    <property type="evidence" value="ECO:0007669"/>
    <property type="project" value="UniProtKB-KW"/>
</dbReference>
<gene>
    <name evidence="8" type="primary">Cel</name>
    <name evidence="8" type="ORF">EVAR_75547_1</name>
</gene>
<keyword evidence="9" id="KW-1185">Reference proteome</keyword>
<evidence type="ECO:0000259" key="7">
    <source>
        <dbReference type="Pfam" id="PF00135"/>
    </source>
</evidence>
<sequence length="611" mass="68945">METFNTGWFSNPFKTGFKSVAEVVGVYCLLLTRSTGVDCTDLPFCFVVEIRSIRHTPVLEIPQGKLRGVESPTDGHWMYLAIPYASIRRRFQDPRTAPRWTGTLNALDATIQCTQYIDLLDLPIGQEDCLYLNVHAPGRRNLNFNKTLPVMVFIHGGGFYWGSGTPLIYDPAPLVDKGLIVVTFNYRLGAFGFLCLGVREAPGNTGLKDIVSALRWVQRNIRYFGGDPGTVTVFGESAGAVAVSHLMLAPTARGLFHRAIMQSGTALSPFALNYDPLKRASYVAGNLGYRTKDPYELLQIFLNASALTVAFESEFPKGQPRNPFARFTFTPCLEQPLTKTKPFITKPPLDILKSRNFNKVPIIIGCNDKEGLLYAGQYDELELKKLDDNFGSVIPNNLFFNSSETKDSVVNEIRHFYFKDKPIDRSTIENLADYFSDTLFIYPTYAKSQILLQKTDIHVYNYLFKYDSSRNLVKKLLGLENYCGASHTDDLFYLFQPTVLWLLPTSKKDATMVHRMTTLWSEFARTGDPTPPQSAFPIKWEKSIASNLKYYVLDKNIEMGPTPYPDRMQFWERIYERCGPAAGSDHPTPAAGIHDAMFFPRPTLCGLLTRL</sequence>
<evidence type="ECO:0000256" key="4">
    <source>
        <dbReference type="ARBA" id="ARBA00023157"/>
    </source>
</evidence>
<dbReference type="InterPro" id="IPR002018">
    <property type="entry name" value="CarbesteraseB"/>
</dbReference>
<dbReference type="AlphaFoldDB" id="A0A4C1UJ17"/>
<protein>
    <recommendedName>
        <fullName evidence="6">Carboxylic ester hydrolase</fullName>
        <ecNumber evidence="6">3.1.1.-</ecNumber>
    </recommendedName>
</protein>
<evidence type="ECO:0000313" key="9">
    <source>
        <dbReference type="Proteomes" id="UP000299102"/>
    </source>
</evidence>
<keyword evidence="5" id="KW-0325">Glycoprotein</keyword>
<comment type="similarity">
    <text evidence="1 6">Belongs to the type-B carboxylesterase/lipase family.</text>
</comment>
<keyword evidence="2" id="KW-0719">Serine esterase</keyword>
<dbReference type="SUPFAM" id="SSF53474">
    <property type="entry name" value="alpha/beta-Hydrolases"/>
    <property type="match status" value="1"/>
</dbReference>
<dbReference type="PANTHER" id="PTHR43142">
    <property type="entry name" value="CARBOXYLIC ESTER HYDROLASE"/>
    <property type="match status" value="1"/>
</dbReference>
<dbReference type="Pfam" id="PF00135">
    <property type="entry name" value="COesterase"/>
    <property type="match status" value="1"/>
</dbReference>
<dbReference type="EMBL" id="BGZK01000180">
    <property type="protein sequence ID" value="GBP26415.1"/>
    <property type="molecule type" value="Genomic_DNA"/>
</dbReference>
<keyword evidence="3 6" id="KW-0378">Hydrolase</keyword>
<reference evidence="8 9" key="1">
    <citation type="journal article" date="2019" name="Commun. Biol.">
        <title>The bagworm genome reveals a unique fibroin gene that provides high tensile strength.</title>
        <authorList>
            <person name="Kono N."/>
            <person name="Nakamura H."/>
            <person name="Ohtoshi R."/>
            <person name="Tomita M."/>
            <person name="Numata K."/>
            <person name="Arakawa K."/>
        </authorList>
    </citation>
    <scope>NUCLEOTIDE SEQUENCE [LARGE SCALE GENOMIC DNA]</scope>
</reference>
<dbReference type="PANTHER" id="PTHR43142:SF1">
    <property type="entry name" value="CARBOXYLIC ESTER HYDROLASE"/>
    <property type="match status" value="1"/>
</dbReference>
<name>A0A4C1UJ17_EUMVA</name>
<comment type="caution">
    <text evidence="8">The sequence shown here is derived from an EMBL/GenBank/DDBJ whole genome shotgun (WGS) entry which is preliminary data.</text>
</comment>
<evidence type="ECO:0000256" key="5">
    <source>
        <dbReference type="ARBA" id="ARBA00023180"/>
    </source>
</evidence>
<dbReference type="InterPro" id="IPR029058">
    <property type="entry name" value="AB_hydrolase_fold"/>
</dbReference>